<evidence type="ECO:0000256" key="1">
    <source>
        <dbReference type="SAM" id="MobiDB-lite"/>
    </source>
</evidence>
<feature type="region of interest" description="Disordered" evidence="1">
    <location>
        <begin position="243"/>
        <end position="262"/>
    </location>
</feature>
<feature type="signal peptide" evidence="2">
    <location>
        <begin position="1"/>
        <end position="25"/>
    </location>
</feature>
<dbReference type="Proteomes" id="UP000016922">
    <property type="component" value="Unassembled WGS sequence"/>
</dbReference>
<dbReference type="OMA" id="WINRIGG"/>
<dbReference type="RefSeq" id="XP_008085578.1">
    <property type="nucleotide sequence ID" value="XM_008087387.1"/>
</dbReference>
<dbReference type="KEGG" id="glz:GLAREA_02301"/>
<feature type="chain" id="PRO_5004508208" evidence="2">
    <location>
        <begin position="26"/>
        <end position="262"/>
    </location>
</feature>
<organism evidence="3 4">
    <name type="scientific">Glarea lozoyensis (strain ATCC 20868 / MF5171)</name>
    <dbReference type="NCBI Taxonomy" id="1116229"/>
    <lineage>
        <taxon>Eukaryota</taxon>
        <taxon>Fungi</taxon>
        <taxon>Dikarya</taxon>
        <taxon>Ascomycota</taxon>
        <taxon>Pezizomycotina</taxon>
        <taxon>Leotiomycetes</taxon>
        <taxon>Helotiales</taxon>
        <taxon>Helotiaceae</taxon>
        <taxon>Glarea</taxon>
    </lineage>
</organism>
<keyword evidence="4" id="KW-1185">Reference proteome</keyword>
<accession>S3DIK9</accession>
<dbReference type="Gene3D" id="2.70.50.70">
    <property type="match status" value="1"/>
</dbReference>
<dbReference type="PANTHER" id="PTHR36182:SF1">
    <property type="entry name" value="PROTEIN, PUTATIVE (AFU_ORTHOLOGUE AFUA_6G10930)-RELATED"/>
    <property type="match status" value="1"/>
</dbReference>
<protein>
    <submittedName>
        <fullName evidence="3">Endoglucanase</fullName>
    </submittedName>
</protein>
<dbReference type="PANTHER" id="PTHR36182">
    <property type="entry name" value="PROTEIN, PUTATIVE (AFU_ORTHOLOGUE AFUA_6G10930)-RELATED"/>
    <property type="match status" value="1"/>
</dbReference>
<dbReference type="STRING" id="1116229.S3DIK9"/>
<name>S3DIK9_GLAL2</name>
<evidence type="ECO:0000313" key="3">
    <source>
        <dbReference type="EMBL" id="EPE26388.1"/>
    </source>
</evidence>
<proteinExistence type="predicted"/>
<dbReference type="eggNOG" id="ENOG502SHG3">
    <property type="taxonomic scope" value="Eukaryota"/>
</dbReference>
<evidence type="ECO:0000256" key="2">
    <source>
        <dbReference type="SAM" id="SignalP"/>
    </source>
</evidence>
<dbReference type="EMBL" id="KE145370">
    <property type="protein sequence ID" value="EPE26388.1"/>
    <property type="molecule type" value="Genomic_DNA"/>
</dbReference>
<evidence type="ECO:0000313" key="4">
    <source>
        <dbReference type="Proteomes" id="UP000016922"/>
    </source>
</evidence>
<dbReference type="HOGENOM" id="CLU_860728_0_0_1"/>
<dbReference type="AlphaFoldDB" id="S3DIK9"/>
<gene>
    <name evidence="3" type="ORF">GLAREA_02301</name>
</gene>
<reference evidence="3 4" key="1">
    <citation type="journal article" date="2013" name="BMC Genomics">
        <title>Genomics-driven discovery of the pneumocandin biosynthetic gene cluster in the fungus Glarea lozoyensis.</title>
        <authorList>
            <person name="Chen L."/>
            <person name="Yue Q."/>
            <person name="Zhang X."/>
            <person name="Xiang M."/>
            <person name="Wang C."/>
            <person name="Li S."/>
            <person name="Che Y."/>
            <person name="Ortiz-Lopez F.J."/>
            <person name="Bills G.F."/>
            <person name="Liu X."/>
            <person name="An Z."/>
        </authorList>
    </citation>
    <scope>NUCLEOTIDE SEQUENCE [LARGE SCALE GENOMIC DNA]</scope>
    <source>
        <strain evidence="4">ATCC 20868 / MF5171</strain>
    </source>
</reference>
<dbReference type="OrthoDB" id="2342176at2759"/>
<sequence>MAIIPKITFLNHLFLAALCAHLARGHVVLENPRPFKFPAYGPSNPLEPSGLDWPCKIPAGHQGIEIDGEPTLIQIGQSQTASFTGLATHGGGSCQFSLLPGHSPSKDNDDFRVIKSIEGGCPVASEALNIQAGKPNSFDWTLPSDLEPGEYTWAWTWQSRTTGEVYMNCAPITAVAGKQTRLERFKPAERVDRRGLSELPPVFIADLGSATGDCHTGNKKAQQAVKYPEPGLVVEHPEGTGRLLQPTCNGNRHAGSGSVPSG</sequence>
<keyword evidence="2" id="KW-0732">Signal</keyword>
<dbReference type="GeneID" id="19461358"/>